<accession>A0ABY2QKG6</accession>
<comment type="caution">
    <text evidence="1">The sequence shown here is derived from an EMBL/GenBank/DDBJ whole genome shotgun (WGS) entry which is preliminary data.</text>
</comment>
<dbReference type="PROSITE" id="PS51257">
    <property type="entry name" value="PROKAR_LIPOPROTEIN"/>
    <property type="match status" value="1"/>
</dbReference>
<dbReference type="Pfam" id="PF16233">
    <property type="entry name" value="DUF4893"/>
    <property type="match status" value="1"/>
</dbReference>
<sequence length="210" mass="23058">MKRAVVALMTAATLAGCGGRREPETVAGARAPVADWRRVATLSDRDRLRTWRTVWLDALGRARASGATRAIDAQGALFNPDHGLPDPMPPAGDYRCRVFKLGAKAKGWRDYVAYPAYTCRVSGEGPVRMFEKTAGSQRPAGRFFPLRAARAVFLGTLAIGDEARWLPYGRDSARDMAGFVDRIGDDRWRIALPQPAFDSTLDIIELVPAR</sequence>
<evidence type="ECO:0000313" key="2">
    <source>
        <dbReference type="Proteomes" id="UP000308038"/>
    </source>
</evidence>
<evidence type="ECO:0000313" key="1">
    <source>
        <dbReference type="EMBL" id="THG41519.1"/>
    </source>
</evidence>
<dbReference type="Proteomes" id="UP000308038">
    <property type="component" value="Unassembled WGS sequence"/>
</dbReference>
<dbReference type="EMBL" id="SSTI01000002">
    <property type="protein sequence ID" value="THG41519.1"/>
    <property type="molecule type" value="Genomic_DNA"/>
</dbReference>
<dbReference type="InterPro" id="IPR032609">
    <property type="entry name" value="DUF4893"/>
</dbReference>
<gene>
    <name evidence="1" type="ORF">E5988_03105</name>
</gene>
<protein>
    <submittedName>
        <fullName evidence="1">DUF4893 domain-containing protein</fullName>
    </submittedName>
</protein>
<proteinExistence type="predicted"/>
<dbReference type="RefSeq" id="WP_136450703.1">
    <property type="nucleotide sequence ID" value="NZ_SSTI01000002.1"/>
</dbReference>
<name>A0ABY2QKG6_9SPHN</name>
<organism evidence="1 2">
    <name type="scientific">Sphingomonas olei</name>
    <dbReference type="NCBI Taxonomy" id="1886787"/>
    <lineage>
        <taxon>Bacteria</taxon>
        <taxon>Pseudomonadati</taxon>
        <taxon>Pseudomonadota</taxon>
        <taxon>Alphaproteobacteria</taxon>
        <taxon>Sphingomonadales</taxon>
        <taxon>Sphingomonadaceae</taxon>
        <taxon>Sphingomonas</taxon>
    </lineage>
</organism>
<keyword evidence="2" id="KW-1185">Reference proteome</keyword>
<reference evidence="1 2" key="1">
    <citation type="submission" date="2019-04" db="EMBL/GenBank/DDBJ databases">
        <title>Microbes associate with the intestines of laboratory mice.</title>
        <authorList>
            <person name="Navarre W."/>
            <person name="Wong E."/>
            <person name="Huang K.C."/>
            <person name="Tropini C."/>
            <person name="Ng K."/>
            <person name="Yu B."/>
        </authorList>
    </citation>
    <scope>NUCLEOTIDE SEQUENCE [LARGE SCALE GENOMIC DNA]</scope>
    <source>
        <strain evidence="1 2">NM83_B4-11</strain>
    </source>
</reference>